<gene>
    <name evidence="1" type="ORF">DFP72DRAFT_845328</name>
</gene>
<organism evidence="1 2">
    <name type="scientific">Ephemerocybe angulata</name>
    <dbReference type="NCBI Taxonomy" id="980116"/>
    <lineage>
        <taxon>Eukaryota</taxon>
        <taxon>Fungi</taxon>
        <taxon>Dikarya</taxon>
        <taxon>Basidiomycota</taxon>
        <taxon>Agaricomycotina</taxon>
        <taxon>Agaricomycetes</taxon>
        <taxon>Agaricomycetidae</taxon>
        <taxon>Agaricales</taxon>
        <taxon>Agaricineae</taxon>
        <taxon>Psathyrellaceae</taxon>
        <taxon>Ephemerocybe</taxon>
    </lineage>
</organism>
<evidence type="ECO:0000313" key="2">
    <source>
        <dbReference type="Proteomes" id="UP000521943"/>
    </source>
</evidence>
<proteinExistence type="predicted"/>
<accession>A0A8H6MAW3</accession>
<reference evidence="1 2" key="1">
    <citation type="submission" date="2020-07" db="EMBL/GenBank/DDBJ databases">
        <title>Comparative genomics of pyrophilous fungi reveals a link between fire events and developmental genes.</title>
        <authorList>
            <consortium name="DOE Joint Genome Institute"/>
            <person name="Steindorff A.S."/>
            <person name="Carver A."/>
            <person name="Calhoun S."/>
            <person name="Stillman K."/>
            <person name="Liu H."/>
            <person name="Lipzen A."/>
            <person name="Pangilinan J."/>
            <person name="Labutti K."/>
            <person name="Bruns T.D."/>
            <person name="Grigoriev I.V."/>
        </authorList>
    </citation>
    <scope>NUCLEOTIDE SEQUENCE [LARGE SCALE GENOMIC DNA]</scope>
    <source>
        <strain evidence="1 2">CBS 144469</strain>
    </source>
</reference>
<comment type="caution">
    <text evidence="1">The sequence shown here is derived from an EMBL/GenBank/DDBJ whole genome shotgun (WGS) entry which is preliminary data.</text>
</comment>
<sequence length="409" mass="45119">MSMGGGMVELGTATLDHSASWGRICCGGGSGWPVSLEGRGSGGGVSGTHHIPLVPPAAQEHFTPDDWSSSTLSFDKLGVTALASNSQHNTIQAKRSEIQNRLRVIPPHGLPEPSCFRRRWRIAAPALGLLNVVAQRPWTWTEAEKNGLGLEMNTRDYHDGWMERGAVEDVTGRERPPVHAAGFLEEPSLEAGWKMQGVRSWVSARLQSLPHYRRYYATQIRPLHRLLVHWNIIIDTVIDEEKLHSIRSKHLPSISLRTNLLLVFIIELPAFSSPFTLPPRCILHIEKCTLYILSSPFVESFQQQMHSENRVKRCSPANLTSSSAAFFTLDAAVTQGAVGEPEGSRCRWKEGDEGHGVRYFSIVTPGRYCQAGEVKGGLTCAFTRKAESVRVTRVYFPSSLASLEASGGM</sequence>
<name>A0A8H6MAW3_9AGAR</name>
<protein>
    <submittedName>
        <fullName evidence="1">Uncharacterized protein</fullName>
    </submittedName>
</protein>
<dbReference type="Proteomes" id="UP000521943">
    <property type="component" value="Unassembled WGS sequence"/>
</dbReference>
<dbReference type="AlphaFoldDB" id="A0A8H6MAW3"/>
<dbReference type="EMBL" id="JACGCI010000019">
    <property type="protein sequence ID" value="KAF6758421.1"/>
    <property type="molecule type" value="Genomic_DNA"/>
</dbReference>
<keyword evidence="2" id="KW-1185">Reference proteome</keyword>
<evidence type="ECO:0000313" key="1">
    <source>
        <dbReference type="EMBL" id="KAF6758421.1"/>
    </source>
</evidence>